<proteinExistence type="predicted"/>
<evidence type="ECO:0000313" key="4">
    <source>
        <dbReference type="WBParaSite" id="BXY_1542500.1"/>
    </source>
</evidence>
<keyword evidence="1" id="KW-0472">Membrane</keyword>
<dbReference type="GO" id="GO:0006811">
    <property type="term" value="P:monoatomic ion transport"/>
    <property type="evidence" value="ECO:0007669"/>
    <property type="project" value="InterPro"/>
</dbReference>
<dbReference type="InterPro" id="IPR036719">
    <property type="entry name" value="Neuro-gated_channel_TM_sf"/>
</dbReference>
<dbReference type="GO" id="GO:0016020">
    <property type="term" value="C:membrane"/>
    <property type="evidence" value="ECO:0007669"/>
    <property type="project" value="InterPro"/>
</dbReference>
<evidence type="ECO:0000256" key="1">
    <source>
        <dbReference type="SAM" id="Phobius"/>
    </source>
</evidence>
<name>A0A1I7SQW2_BURXY</name>
<dbReference type="WBParaSite" id="BXY_1542500.1">
    <property type="protein sequence ID" value="BXY_1542500.1"/>
    <property type="gene ID" value="BXY_1542500"/>
</dbReference>
<dbReference type="InterPro" id="IPR038050">
    <property type="entry name" value="Neuro_actylchol_rec"/>
</dbReference>
<protein>
    <submittedName>
        <fullName evidence="3 4">Neur_chan_memb domain-containing protein</fullName>
    </submittedName>
</protein>
<keyword evidence="1" id="KW-1133">Transmembrane helix</keyword>
<evidence type="ECO:0000313" key="2">
    <source>
        <dbReference type="Proteomes" id="UP000095284"/>
    </source>
</evidence>
<dbReference type="Proteomes" id="UP000095284">
    <property type="component" value="Unplaced"/>
</dbReference>
<evidence type="ECO:0000313" key="3">
    <source>
        <dbReference type="WBParaSite" id="BXY_1452600.1"/>
    </source>
</evidence>
<organism evidence="2 4">
    <name type="scientific">Bursaphelenchus xylophilus</name>
    <name type="common">Pinewood nematode worm</name>
    <name type="synonym">Aphelenchoides xylophilus</name>
    <dbReference type="NCBI Taxonomy" id="6326"/>
    <lineage>
        <taxon>Eukaryota</taxon>
        <taxon>Metazoa</taxon>
        <taxon>Ecdysozoa</taxon>
        <taxon>Nematoda</taxon>
        <taxon>Chromadorea</taxon>
        <taxon>Rhabditida</taxon>
        <taxon>Tylenchina</taxon>
        <taxon>Tylenchomorpha</taxon>
        <taxon>Aphelenchoidea</taxon>
        <taxon>Aphelenchoididae</taxon>
        <taxon>Bursaphelenchus</taxon>
    </lineage>
</organism>
<feature type="transmembrane region" description="Helical" evidence="1">
    <location>
        <begin position="65"/>
        <end position="88"/>
    </location>
</feature>
<dbReference type="SUPFAM" id="SSF90112">
    <property type="entry name" value="Neurotransmitter-gated ion-channel transmembrane pore"/>
    <property type="match status" value="1"/>
</dbReference>
<dbReference type="Gene3D" id="1.20.58.390">
    <property type="entry name" value="Neurotransmitter-gated ion-channel transmembrane domain"/>
    <property type="match status" value="1"/>
</dbReference>
<sequence length="96" mass="11124">MHHTCAKFHQAYEKKTLKNLIPGLADKDATARRTSAMIQADVMSMKRKRQCSLEWEFLATILDRIFLIFFILIVLITTLGMMMTGHLAQYQYDLEG</sequence>
<reference evidence="3 4" key="1">
    <citation type="submission" date="2016-11" db="UniProtKB">
        <authorList>
            <consortium name="WormBaseParasite"/>
        </authorList>
    </citation>
    <scope>IDENTIFICATION</scope>
</reference>
<dbReference type="eggNOG" id="KOG3645">
    <property type="taxonomic scope" value="Eukaryota"/>
</dbReference>
<keyword evidence="1" id="KW-0812">Transmembrane</keyword>
<dbReference type="WBParaSite" id="BXY_1452600.1">
    <property type="protein sequence ID" value="BXY_1452600.1"/>
    <property type="gene ID" value="BXY_1452600"/>
</dbReference>
<accession>A0A1I7SQW2</accession>
<dbReference type="AlphaFoldDB" id="A0A1I7SQW2"/>